<protein>
    <submittedName>
        <fullName evidence="2">Tetratricopeptide repeat protein</fullName>
    </submittedName>
</protein>
<dbReference type="AlphaFoldDB" id="A0A7S7NWQ6"/>
<gene>
    <name evidence="2" type="ORF">IRI77_15030</name>
</gene>
<sequence>MSAARVSQYLEKVLATSLFRRADRQSRFLRHIVEQSALGDEQSLKEYAIGIAVYGRPADYDPRADPIVRVEASRLRARLREYYESEGTADAIRFEIPKGTYGVRVIEEETAPAVREPASAPFSVPAARAPLWIAAAATGLVVMVACVLAFVWQQRRQAGAIRSLVVLPFADLSENRDLEYLGAGLSEQIIDQLVRIPGLRVLGQSSQSPRQSLPADPEKVARELGASAVLEGSVRSDGPRIRITARLRDAADGQALWSDVFEGDRHALFLLQDRIAAALSQRLQVQLAVEREDPSLRRAPQRMLAYEHTLRASEVFTRGEGAKMPDMLAEAEAAVQADPTYADGRAMLAQAYATTGHRDRAEAEAHEAIRLDPGSGRGYGALLRVYRDYDLNWRAAQATCGRALRELPNSAPLLRSCSIIESMVGDYHVALRMARRSVDLDPLSPDHHSDLGLLLHRVGYFQEAAVELQRACDLAPRAVRYRRYLALMVYQKGDPAGALKVVEEGRKLGGGPLEWNPVAGYLLGRTGRKAEAIALRDELDGLLRQPATAAALIELGLGNYDAALTRFERAPADDRGSVAVMLCHYHCRVLAGNPRYGKLRTSLGLPPIQPLLQPGE</sequence>
<keyword evidence="1" id="KW-0812">Transmembrane</keyword>
<keyword evidence="1" id="KW-0472">Membrane</keyword>
<keyword evidence="3" id="KW-1185">Reference proteome</keyword>
<dbReference type="InterPro" id="IPR011990">
    <property type="entry name" value="TPR-like_helical_dom_sf"/>
</dbReference>
<keyword evidence="1" id="KW-1133">Transmembrane helix</keyword>
<dbReference type="Gene3D" id="3.40.50.10610">
    <property type="entry name" value="ABC-type transport auxiliary lipoprotein component"/>
    <property type="match status" value="1"/>
</dbReference>
<reference evidence="2 3" key="1">
    <citation type="submission" date="2020-10" db="EMBL/GenBank/DDBJ databases">
        <title>Complete genome sequence of Paludibaculum fermentans P105T, a facultatively anaerobic acidobacterium capable of dissimilatory Fe(III) reduction.</title>
        <authorList>
            <person name="Dedysh S.N."/>
            <person name="Beletsky A.V."/>
            <person name="Kulichevskaya I.S."/>
            <person name="Mardanov A.V."/>
            <person name="Ravin N.V."/>
        </authorList>
    </citation>
    <scope>NUCLEOTIDE SEQUENCE [LARGE SCALE GENOMIC DNA]</scope>
    <source>
        <strain evidence="2 3">P105</strain>
    </source>
</reference>
<evidence type="ECO:0000313" key="2">
    <source>
        <dbReference type="EMBL" id="QOY91205.1"/>
    </source>
</evidence>
<dbReference type="Proteomes" id="UP000593892">
    <property type="component" value="Chromosome"/>
</dbReference>
<dbReference type="EMBL" id="CP063849">
    <property type="protein sequence ID" value="QOY91205.1"/>
    <property type="molecule type" value="Genomic_DNA"/>
</dbReference>
<evidence type="ECO:0000313" key="3">
    <source>
        <dbReference type="Proteomes" id="UP000593892"/>
    </source>
</evidence>
<dbReference type="KEGG" id="pfer:IRI77_15030"/>
<proteinExistence type="predicted"/>
<accession>A0A7S7NWQ6</accession>
<feature type="transmembrane region" description="Helical" evidence="1">
    <location>
        <begin position="131"/>
        <end position="152"/>
    </location>
</feature>
<organism evidence="2 3">
    <name type="scientific">Paludibaculum fermentans</name>
    <dbReference type="NCBI Taxonomy" id="1473598"/>
    <lineage>
        <taxon>Bacteria</taxon>
        <taxon>Pseudomonadati</taxon>
        <taxon>Acidobacteriota</taxon>
        <taxon>Terriglobia</taxon>
        <taxon>Bryobacterales</taxon>
        <taxon>Bryobacteraceae</taxon>
        <taxon>Paludibaculum</taxon>
    </lineage>
</organism>
<dbReference type="RefSeq" id="WP_194452859.1">
    <property type="nucleotide sequence ID" value="NZ_CP063849.1"/>
</dbReference>
<name>A0A7S7NWQ6_PALFE</name>
<dbReference type="Gene3D" id="1.25.40.10">
    <property type="entry name" value="Tetratricopeptide repeat domain"/>
    <property type="match status" value="2"/>
</dbReference>
<dbReference type="SUPFAM" id="SSF48452">
    <property type="entry name" value="TPR-like"/>
    <property type="match status" value="2"/>
</dbReference>
<evidence type="ECO:0000256" key="1">
    <source>
        <dbReference type="SAM" id="Phobius"/>
    </source>
</evidence>